<gene>
    <name evidence="8" type="ORF">SCUCBS95973_003449</name>
</gene>
<comment type="subcellular location">
    <subcellularLocation>
        <location evidence="1">Nucleus</location>
    </subcellularLocation>
</comment>
<evidence type="ECO:0000256" key="6">
    <source>
        <dbReference type="SAM" id="MobiDB-lite"/>
    </source>
</evidence>
<proteinExistence type="predicted"/>
<dbReference type="PROSITE" id="PS50048">
    <property type="entry name" value="ZN2_CY6_FUNGAL_2"/>
    <property type="match status" value="1"/>
</dbReference>
<dbReference type="EMBL" id="CAWUHB010000015">
    <property type="protein sequence ID" value="CAK7218335.1"/>
    <property type="molecule type" value="Genomic_DNA"/>
</dbReference>
<evidence type="ECO:0000256" key="3">
    <source>
        <dbReference type="ARBA" id="ARBA00023125"/>
    </source>
</evidence>
<evidence type="ECO:0000256" key="2">
    <source>
        <dbReference type="ARBA" id="ARBA00023015"/>
    </source>
</evidence>
<dbReference type="PANTHER" id="PTHR31845:SF10">
    <property type="entry name" value="ZN(II)2CYS6 TRANSCRIPTION FACTOR (EUROFUNG)"/>
    <property type="match status" value="1"/>
</dbReference>
<feature type="region of interest" description="Disordered" evidence="6">
    <location>
        <begin position="108"/>
        <end position="130"/>
    </location>
</feature>
<dbReference type="CDD" id="cd00067">
    <property type="entry name" value="GAL4"/>
    <property type="match status" value="1"/>
</dbReference>
<dbReference type="SMART" id="SM00066">
    <property type="entry name" value="GAL4"/>
    <property type="match status" value="1"/>
</dbReference>
<reference evidence="8 9" key="1">
    <citation type="submission" date="2024-01" db="EMBL/GenBank/DDBJ databases">
        <authorList>
            <person name="Allen C."/>
            <person name="Tagirdzhanova G."/>
        </authorList>
    </citation>
    <scope>NUCLEOTIDE SEQUENCE [LARGE SCALE GENOMIC DNA]</scope>
</reference>
<feature type="region of interest" description="Disordered" evidence="6">
    <location>
        <begin position="1"/>
        <end position="27"/>
    </location>
</feature>
<dbReference type="Gene3D" id="4.10.240.10">
    <property type="entry name" value="Zn(2)-C6 fungal-type DNA-binding domain"/>
    <property type="match status" value="1"/>
</dbReference>
<evidence type="ECO:0000313" key="9">
    <source>
        <dbReference type="Proteomes" id="UP001642405"/>
    </source>
</evidence>
<keyword evidence="3" id="KW-0238">DNA-binding</keyword>
<accession>A0ABP0BFG2</accession>
<feature type="domain" description="Zn(2)-C6 fungal-type" evidence="7">
    <location>
        <begin position="30"/>
        <end position="68"/>
    </location>
</feature>
<evidence type="ECO:0000313" key="8">
    <source>
        <dbReference type="EMBL" id="CAK7218335.1"/>
    </source>
</evidence>
<dbReference type="InterPro" id="IPR036864">
    <property type="entry name" value="Zn2-C6_fun-type_DNA-bd_sf"/>
</dbReference>
<dbReference type="Proteomes" id="UP001642405">
    <property type="component" value="Unassembled WGS sequence"/>
</dbReference>
<name>A0ABP0BFG2_9PEZI</name>
<evidence type="ECO:0000256" key="4">
    <source>
        <dbReference type="ARBA" id="ARBA00023163"/>
    </source>
</evidence>
<sequence>MSSTPNDGAAGTPPPSGPSMRQRTSTLRRSCEACRAVKARCVVEPPDGTTDQTRYCKRCLSHGIECQFENALARPKKLKYAARTRVKDVEEKLDGLIALISSRREASASAATSPPAPEPVADPSGSGPSAPVAATSGNDFYYSGPISNIANPAYPIPIGLDLNFDEMPFLGNAGGSLATLNAGHSLTSSYGDVIDRGLVQEELASVLLTEFTTYSEKQFPFVTMPSYASLSYMRRDRPYVLLAILTVTADTALQARLALEFRKAFAQAMLVESRNSLDLLQSVLIFCIWHHQYFRPYSSQLYQLSQIAVTMAVEINLPGTMSPTLASLMAPHQQALGQRTRSSRTPTEQMANEIERARTFLGTYCLSASIATAHRKPTHFKYDRRMDQACQFLANAREIPSDTHLLPYHVQIRKLSEDVDRVFGNLDQGGIALDARYIETMVKDFERQYEQLRLSMTQQSWDNAALKCAMLYLPVVIYEVALRIPPEHQALLEVTPSAHCCNWCGSATRLAMLMKCIAAAQAYIRCYIDLPEIEARHVTIVEVSRHVDAILILTRAGLGFDTKIFQQGAFAMGRADLLKAVDVARYLEASERKMASLVTMTDSVNNNNGGGPSAGSGREERQDMFWQMRQIFQISLAWYNKHVTGESGELQQFSQLEAHESAKLDVSPIFWISEGTTMARAQCDVDRALEGIPHFATDEVNDMIHALSSCVEAGPVVHQQMPGGDNNNINNNNNTGSAGLSGSIPQSMPQAALGNTSASALDPRLGATMDQSNQAVPSWSADQSAELFGNIPQQNATSPWFSL</sequence>
<keyword evidence="2" id="KW-0805">Transcription regulation</keyword>
<dbReference type="CDD" id="cd12148">
    <property type="entry name" value="fungal_TF_MHR"/>
    <property type="match status" value="1"/>
</dbReference>
<keyword evidence="4" id="KW-0804">Transcription</keyword>
<dbReference type="PANTHER" id="PTHR31845">
    <property type="entry name" value="FINGER DOMAIN PROTEIN, PUTATIVE-RELATED"/>
    <property type="match status" value="1"/>
</dbReference>
<keyword evidence="5" id="KW-0539">Nucleus</keyword>
<evidence type="ECO:0000256" key="5">
    <source>
        <dbReference type="ARBA" id="ARBA00023242"/>
    </source>
</evidence>
<comment type="caution">
    <text evidence="8">The sequence shown here is derived from an EMBL/GenBank/DDBJ whole genome shotgun (WGS) entry which is preliminary data.</text>
</comment>
<dbReference type="InterPro" id="IPR001138">
    <property type="entry name" value="Zn2Cys6_DnaBD"/>
</dbReference>
<dbReference type="InterPro" id="IPR051089">
    <property type="entry name" value="prtT"/>
</dbReference>
<organism evidence="8 9">
    <name type="scientific">Sporothrix curviconia</name>
    <dbReference type="NCBI Taxonomy" id="1260050"/>
    <lineage>
        <taxon>Eukaryota</taxon>
        <taxon>Fungi</taxon>
        <taxon>Dikarya</taxon>
        <taxon>Ascomycota</taxon>
        <taxon>Pezizomycotina</taxon>
        <taxon>Sordariomycetes</taxon>
        <taxon>Sordariomycetidae</taxon>
        <taxon>Ophiostomatales</taxon>
        <taxon>Ophiostomataceae</taxon>
        <taxon>Sporothrix</taxon>
    </lineage>
</organism>
<dbReference type="SUPFAM" id="SSF57701">
    <property type="entry name" value="Zn2/Cys6 DNA-binding domain"/>
    <property type="match status" value="1"/>
</dbReference>
<keyword evidence="9" id="KW-1185">Reference proteome</keyword>
<evidence type="ECO:0000256" key="1">
    <source>
        <dbReference type="ARBA" id="ARBA00004123"/>
    </source>
</evidence>
<evidence type="ECO:0000259" key="7">
    <source>
        <dbReference type="PROSITE" id="PS50048"/>
    </source>
</evidence>
<protein>
    <recommendedName>
        <fullName evidence="7">Zn(2)-C6 fungal-type domain-containing protein</fullName>
    </recommendedName>
</protein>